<name>A0ACB8Q8A6_9AGAM</name>
<organism evidence="1 2">
    <name type="scientific">Vararia minispora EC-137</name>
    <dbReference type="NCBI Taxonomy" id="1314806"/>
    <lineage>
        <taxon>Eukaryota</taxon>
        <taxon>Fungi</taxon>
        <taxon>Dikarya</taxon>
        <taxon>Basidiomycota</taxon>
        <taxon>Agaricomycotina</taxon>
        <taxon>Agaricomycetes</taxon>
        <taxon>Russulales</taxon>
        <taxon>Lachnocladiaceae</taxon>
        <taxon>Vararia</taxon>
    </lineage>
</organism>
<protein>
    <submittedName>
        <fullName evidence="1">Uncharacterized protein</fullName>
    </submittedName>
</protein>
<keyword evidence="2" id="KW-1185">Reference proteome</keyword>
<accession>A0ACB8Q8A6</accession>
<reference evidence="1" key="2">
    <citation type="journal article" date="2022" name="New Phytol.">
        <title>Evolutionary transition to the ectomycorrhizal habit in the genomes of a hyperdiverse lineage of mushroom-forming fungi.</title>
        <authorList>
            <person name="Looney B."/>
            <person name="Miyauchi S."/>
            <person name="Morin E."/>
            <person name="Drula E."/>
            <person name="Courty P.E."/>
            <person name="Kohler A."/>
            <person name="Kuo A."/>
            <person name="LaButti K."/>
            <person name="Pangilinan J."/>
            <person name="Lipzen A."/>
            <person name="Riley R."/>
            <person name="Andreopoulos W."/>
            <person name="He G."/>
            <person name="Johnson J."/>
            <person name="Nolan M."/>
            <person name="Tritt A."/>
            <person name="Barry K.W."/>
            <person name="Grigoriev I.V."/>
            <person name="Nagy L.G."/>
            <person name="Hibbett D."/>
            <person name="Henrissat B."/>
            <person name="Matheny P.B."/>
            <person name="Labbe J."/>
            <person name="Martin F.M."/>
        </authorList>
    </citation>
    <scope>NUCLEOTIDE SEQUENCE</scope>
    <source>
        <strain evidence="1">EC-137</strain>
    </source>
</reference>
<evidence type="ECO:0000313" key="1">
    <source>
        <dbReference type="EMBL" id="KAI0027745.1"/>
    </source>
</evidence>
<sequence>MAEVSPPQVGPLPVKRGEIGYIEELHGAAMAQMDRQVAASRPATAMAERHPADRSPAPASTAEDGTSARGAALSPEATTQATQANDANASTSGLQTMKKRRRLLPKLGGIMLLTLLKFIAQLLVLAGTGVGWAFAATTLQNGPSPQSNDGSQNGLGGASTSIFIHVAFGVVTLAELVFLERRVFRIRAERYAYVHPGEMLPRGRARYLNPSMPMAPWQRPSLPSYAAALAQSGARTGDVEDAIIAQPPPPAYGQTRGSQLILKGFFTAEHERRARLYDEEAQTGPDGRPLDATAATPRSVGSIVIVDRPSRPASYRSHDSEWEARMDMERARAVEEALAAMEGVRPAHLSDRDRP</sequence>
<comment type="caution">
    <text evidence="1">The sequence shown here is derived from an EMBL/GenBank/DDBJ whole genome shotgun (WGS) entry which is preliminary data.</text>
</comment>
<proteinExistence type="predicted"/>
<evidence type="ECO:0000313" key="2">
    <source>
        <dbReference type="Proteomes" id="UP000814128"/>
    </source>
</evidence>
<reference evidence="1" key="1">
    <citation type="submission" date="2021-02" db="EMBL/GenBank/DDBJ databases">
        <authorList>
            <consortium name="DOE Joint Genome Institute"/>
            <person name="Ahrendt S."/>
            <person name="Looney B.P."/>
            <person name="Miyauchi S."/>
            <person name="Morin E."/>
            <person name="Drula E."/>
            <person name="Courty P.E."/>
            <person name="Chicoki N."/>
            <person name="Fauchery L."/>
            <person name="Kohler A."/>
            <person name="Kuo A."/>
            <person name="Labutti K."/>
            <person name="Pangilinan J."/>
            <person name="Lipzen A."/>
            <person name="Riley R."/>
            <person name="Andreopoulos W."/>
            <person name="He G."/>
            <person name="Johnson J."/>
            <person name="Barry K.W."/>
            <person name="Grigoriev I.V."/>
            <person name="Nagy L."/>
            <person name="Hibbett D."/>
            <person name="Henrissat B."/>
            <person name="Matheny P.B."/>
            <person name="Labbe J."/>
            <person name="Martin F."/>
        </authorList>
    </citation>
    <scope>NUCLEOTIDE SEQUENCE</scope>
    <source>
        <strain evidence="1">EC-137</strain>
    </source>
</reference>
<dbReference type="EMBL" id="MU273846">
    <property type="protein sequence ID" value="KAI0027745.1"/>
    <property type="molecule type" value="Genomic_DNA"/>
</dbReference>
<gene>
    <name evidence="1" type="ORF">K488DRAFT_60552</name>
</gene>
<dbReference type="Proteomes" id="UP000814128">
    <property type="component" value="Unassembled WGS sequence"/>
</dbReference>